<proteinExistence type="predicted"/>
<organism evidence="2 3">
    <name type="scientific">Lacibacter luteus</name>
    <dbReference type="NCBI Taxonomy" id="2508719"/>
    <lineage>
        <taxon>Bacteria</taxon>
        <taxon>Pseudomonadati</taxon>
        <taxon>Bacteroidota</taxon>
        <taxon>Chitinophagia</taxon>
        <taxon>Chitinophagales</taxon>
        <taxon>Chitinophagaceae</taxon>
        <taxon>Lacibacter</taxon>
    </lineage>
</organism>
<evidence type="ECO:0000256" key="1">
    <source>
        <dbReference type="SAM" id="SignalP"/>
    </source>
</evidence>
<dbReference type="EMBL" id="SDHW01000001">
    <property type="protein sequence ID" value="RXK62502.1"/>
    <property type="molecule type" value="Genomic_DNA"/>
</dbReference>
<reference evidence="2 3" key="1">
    <citation type="submission" date="2019-01" db="EMBL/GenBank/DDBJ databases">
        <title>Lacibacter sp. strain TTM-7.</title>
        <authorList>
            <person name="Chen W.-M."/>
        </authorList>
    </citation>
    <scope>NUCLEOTIDE SEQUENCE [LARGE SCALE GENOMIC DNA]</scope>
    <source>
        <strain evidence="2 3">TTM-7</strain>
    </source>
</reference>
<protein>
    <submittedName>
        <fullName evidence="2">Uncharacterized protein</fullName>
    </submittedName>
</protein>
<dbReference type="OrthoDB" id="86940at2"/>
<feature type="chain" id="PRO_5020257767" evidence="1">
    <location>
        <begin position="19"/>
        <end position="232"/>
    </location>
</feature>
<gene>
    <name evidence="2" type="ORF">ESA94_05740</name>
</gene>
<dbReference type="AlphaFoldDB" id="A0A4V1M838"/>
<dbReference type="RefSeq" id="WP_129129873.1">
    <property type="nucleotide sequence ID" value="NZ_SDHW01000001.1"/>
</dbReference>
<evidence type="ECO:0000313" key="2">
    <source>
        <dbReference type="EMBL" id="RXK62502.1"/>
    </source>
</evidence>
<feature type="signal peptide" evidence="1">
    <location>
        <begin position="1"/>
        <end position="18"/>
    </location>
</feature>
<evidence type="ECO:0000313" key="3">
    <source>
        <dbReference type="Proteomes" id="UP000290204"/>
    </source>
</evidence>
<dbReference type="Proteomes" id="UP000290204">
    <property type="component" value="Unassembled WGS sequence"/>
</dbReference>
<keyword evidence="3" id="KW-1185">Reference proteome</keyword>
<keyword evidence="1" id="KW-0732">Signal</keyword>
<comment type="caution">
    <text evidence="2">The sequence shown here is derived from an EMBL/GenBank/DDBJ whole genome shotgun (WGS) entry which is preliminary data.</text>
</comment>
<accession>A0A4V1M838</accession>
<sequence>MRFALISILLILCSIANAQEFIYPSIKTTAQAIPEFVPSGWMIHDSISGDLNKDAVKDVVLVLQHKDSVKCITSDGDSVVTQPRILLILFKSKTANQFTLKTQSNSFILQHDKSIMDDPYQGLSIDRGILKIEFHLFYNMGSWYTTNSTYKFRFTGSKFILIGAELSTIHRATLEYENYSFNLLTKKQSYTKGNEQTGKKKTTVTSIELAKPVTFETFVKPFTWEIENEVYL</sequence>
<name>A0A4V1M838_9BACT</name>